<dbReference type="InterPro" id="IPR011010">
    <property type="entry name" value="DNA_brk_join_enz"/>
</dbReference>
<sequence length="424" mass="49417">MMYNFQSEKYKTKMMCDSDGIPLLLPNLYLHSLYKNRQVYKLTWIDGSGKRRIKDAELNKVTLSKKKITEFFYELRKFLLWLESYSENSSTISLTTHHNLPEEVINYYINNVLILDRNTSEKMIEKAVSGLIYYYNYLAFNGFTNIKEISVKSENKSIARDNTKRRNVIKYLSPRMRAELYANAKSLRVECILRAGGECGLRTKENMGLLLSDFKVGGRSYSGIKSFCKEIDIETKLNKPFNKQKQEFKYWLQGKYTKGRRGGVGGISRWIYIPRDVMLRFKLYYETERPECAEDSLLLTDPKSGVVHGIKEYQGSRDFSETQGLVIDKQQQGLLPDYLHMLDDKHSYHILRHSYGTDKFHDAIEEDGLELESVTHLSRPYLLVAELLGHEAQGKDAPITTRKYIRSAKEKRDQEKSYLECSYG</sequence>
<keyword evidence="1" id="KW-0233">DNA recombination</keyword>
<gene>
    <name evidence="2" type="ORF">HNQ55_002584</name>
</gene>
<organism evidence="2 3">
    <name type="scientific">Thalassotalea piscium</name>
    <dbReference type="NCBI Taxonomy" id="1230533"/>
    <lineage>
        <taxon>Bacteria</taxon>
        <taxon>Pseudomonadati</taxon>
        <taxon>Pseudomonadota</taxon>
        <taxon>Gammaproteobacteria</taxon>
        <taxon>Alteromonadales</taxon>
        <taxon>Colwelliaceae</taxon>
        <taxon>Thalassotalea</taxon>
    </lineage>
</organism>
<protein>
    <recommendedName>
        <fullName evidence="4">Tyr recombinase domain-containing protein</fullName>
    </recommendedName>
</protein>
<proteinExistence type="predicted"/>
<comment type="caution">
    <text evidence="2">The sequence shown here is derived from an EMBL/GenBank/DDBJ whole genome shotgun (WGS) entry which is preliminary data.</text>
</comment>
<evidence type="ECO:0008006" key="4">
    <source>
        <dbReference type="Google" id="ProtNLM"/>
    </source>
</evidence>
<reference evidence="2 3" key="1">
    <citation type="submission" date="2020-08" db="EMBL/GenBank/DDBJ databases">
        <title>Genomic Encyclopedia of Type Strains, Phase IV (KMG-IV): sequencing the most valuable type-strain genomes for metagenomic binning, comparative biology and taxonomic classification.</title>
        <authorList>
            <person name="Goeker M."/>
        </authorList>
    </citation>
    <scope>NUCLEOTIDE SEQUENCE [LARGE SCALE GENOMIC DNA]</scope>
    <source>
        <strain evidence="2 3">DSM 26287</strain>
    </source>
</reference>
<evidence type="ECO:0000313" key="2">
    <source>
        <dbReference type="EMBL" id="MBB6544060.1"/>
    </source>
</evidence>
<accession>A0A7X0NIJ1</accession>
<dbReference type="SUPFAM" id="SSF56349">
    <property type="entry name" value="DNA breaking-rejoining enzymes"/>
    <property type="match status" value="1"/>
</dbReference>
<dbReference type="GO" id="GO:0003677">
    <property type="term" value="F:DNA binding"/>
    <property type="evidence" value="ECO:0007669"/>
    <property type="project" value="InterPro"/>
</dbReference>
<keyword evidence="3" id="KW-1185">Reference proteome</keyword>
<dbReference type="Proteomes" id="UP000537141">
    <property type="component" value="Unassembled WGS sequence"/>
</dbReference>
<dbReference type="GO" id="GO:0015074">
    <property type="term" value="P:DNA integration"/>
    <property type="evidence" value="ECO:0007669"/>
    <property type="project" value="InterPro"/>
</dbReference>
<dbReference type="AlphaFoldDB" id="A0A7X0NIJ1"/>
<dbReference type="GO" id="GO:0006310">
    <property type="term" value="P:DNA recombination"/>
    <property type="evidence" value="ECO:0007669"/>
    <property type="project" value="UniProtKB-KW"/>
</dbReference>
<evidence type="ECO:0000313" key="3">
    <source>
        <dbReference type="Proteomes" id="UP000537141"/>
    </source>
</evidence>
<name>A0A7X0NIJ1_9GAMM</name>
<dbReference type="Gene3D" id="1.10.443.10">
    <property type="entry name" value="Intergrase catalytic core"/>
    <property type="match status" value="1"/>
</dbReference>
<dbReference type="InterPro" id="IPR013762">
    <property type="entry name" value="Integrase-like_cat_sf"/>
</dbReference>
<dbReference type="RefSeq" id="WP_246454991.1">
    <property type="nucleotide sequence ID" value="NZ_AP027362.1"/>
</dbReference>
<dbReference type="EMBL" id="JACHHU010000023">
    <property type="protein sequence ID" value="MBB6544060.1"/>
    <property type="molecule type" value="Genomic_DNA"/>
</dbReference>
<evidence type="ECO:0000256" key="1">
    <source>
        <dbReference type="ARBA" id="ARBA00023172"/>
    </source>
</evidence>